<evidence type="ECO:0000313" key="3">
    <source>
        <dbReference type="Proteomes" id="UP001152607"/>
    </source>
</evidence>
<keyword evidence="3" id="KW-1185">Reference proteome</keyword>
<evidence type="ECO:0000256" key="1">
    <source>
        <dbReference type="SAM" id="MobiDB-lite"/>
    </source>
</evidence>
<feature type="compositionally biased region" description="Low complexity" evidence="1">
    <location>
        <begin position="28"/>
        <end position="43"/>
    </location>
</feature>
<gene>
    <name evidence="2" type="ORF">PDIGIT_LOCUS11264</name>
</gene>
<evidence type="ECO:0000313" key="2">
    <source>
        <dbReference type="EMBL" id="CAI6338139.1"/>
    </source>
</evidence>
<feature type="region of interest" description="Disordered" evidence="1">
    <location>
        <begin position="1"/>
        <end position="45"/>
    </location>
</feature>
<organism evidence="2 3">
    <name type="scientific">Periconia digitata</name>
    <dbReference type="NCBI Taxonomy" id="1303443"/>
    <lineage>
        <taxon>Eukaryota</taxon>
        <taxon>Fungi</taxon>
        <taxon>Dikarya</taxon>
        <taxon>Ascomycota</taxon>
        <taxon>Pezizomycotina</taxon>
        <taxon>Dothideomycetes</taxon>
        <taxon>Pleosporomycetidae</taxon>
        <taxon>Pleosporales</taxon>
        <taxon>Massarineae</taxon>
        <taxon>Periconiaceae</taxon>
        <taxon>Periconia</taxon>
    </lineage>
</organism>
<sequence>MTNPYSLDLLPSRLSSGEPFNYRSAARPQSSSHPPHSFHVPLHNGALPHPQHLQCSCHSHRAQLCHDATVAALCNGGQPASTPTTFADRKPLLGGVTR</sequence>
<feature type="region of interest" description="Disordered" evidence="1">
    <location>
        <begin position="77"/>
        <end position="98"/>
    </location>
</feature>
<accession>A0A9W4ULZ5</accession>
<protein>
    <submittedName>
        <fullName evidence="2">Uncharacterized protein</fullName>
    </submittedName>
</protein>
<comment type="caution">
    <text evidence="2">The sequence shown here is derived from an EMBL/GenBank/DDBJ whole genome shotgun (WGS) entry which is preliminary data.</text>
</comment>
<reference evidence="2" key="1">
    <citation type="submission" date="2023-01" db="EMBL/GenBank/DDBJ databases">
        <authorList>
            <person name="Van Ghelder C."/>
            <person name="Rancurel C."/>
        </authorList>
    </citation>
    <scope>NUCLEOTIDE SEQUENCE</scope>
    <source>
        <strain evidence="2">CNCM I-4278</strain>
    </source>
</reference>
<dbReference type="AlphaFoldDB" id="A0A9W4ULZ5"/>
<name>A0A9W4ULZ5_9PLEO</name>
<proteinExistence type="predicted"/>
<dbReference type="EMBL" id="CAOQHR010000008">
    <property type="protein sequence ID" value="CAI6338139.1"/>
    <property type="molecule type" value="Genomic_DNA"/>
</dbReference>
<dbReference type="Proteomes" id="UP001152607">
    <property type="component" value="Unassembled WGS sequence"/>
</dbReference>